<dbReference type="Gene3D" id="3.10.50.30">
    <property type="entry name" value="Transcription elongation factor, GreA/GreB, C-terminal domain"/>
    <property type="match status" value="1"/>
</dbReference>
<dbReference type="InterPro" id="IPR001437">
    <property type="entry name" value="Tscrpt_elong_fac_GreA/B_C"/>
</dbReference>
<name>A0A266Q3S1_9GAMM</name>
<proteinExistence type="predicted"/>
<protein>
    <submittedName>
        <fullName evidence="3">Nucleoside diphosphate kinase regulator</fullName>
    </submittedName>
</protein>
<dbReference type="GO" id="GO:0006354">
    <property type="term" value="P:DNA-templated transcription elongation"/>
    <property type="evidence" value="ECO:0007669"/>
    <property type="project" value="TreeGrafter"/>
</dbReference>
<dbReference type="RefSeq" id="WP_094985385.1">
    <property type="nucleotide sequence ID" value="NZ_NHNI01000002.1"/>
</dbReference>
<keyword evidence="3" id="KW-0808">Transferase</keyword>
<dbReference type="Pfam" id="PF01272">
    <property type="entry name" value="GreA_GreB"/>
    <property type="match status" value="1"/>
</dbReference>
<dbReference type="GO" id="GO:0003677">
    <property type="term" value="F:DNA binding"/>
    <property type="evidence" value="ECO:0007669"/>
    <property type="project" value="InterPro"/>
</dbReference>
<evidence type="ECO:0000259" key="2">
    <source>
        <dbReference type="Pfam" id="PF14760"/>
    </source>
</evidence>
<sequence>MSSKKTSALVIAKTDYLRLMQLIEKNGTDAADALDLEISRAKIVDDTKLPADVVAMNTKVTFSDLDSAEEKTIQLVYPQDADVTQLKISVLSPVGSALIGLKIGGTIEWPIPSGKVRRLKVIAVEQQPE</sequence>
<comment type="caution">
    <text evidence="3">The sequence shown here is derived from an EMBL/GenBank/DDBJ whole genome shotgun (WGS) entry which is preliminary data.</text>
</comment>
<dbReference type="PANTHER" id="PTHR30437">
    <property type="entry name" value="TRANSCRIPTION ELONGATION FACTOR GREA"/>
    <property type="match status" value="1"/>
</dbReference>
<dbReference type="EMBL" id="NHNI01000002">
    <property type="protein sequence ID" value="OZY84266.1"/>
    <property type="molecule type" value="Genomic_DNA"/>
</dbReference>
<dbReference type="SUPFAM" id="SSF54534">
    <property type="entry name" value="FKBP-like"/>
    <property type="match status" value="1"/>
</dbReference>
<evidence type="ECO:0000259" key="1">
    <source>
        <dbReference type="Pfam" id="PF01272"/>
    </source>
</evidence>
<dbReference type="GO" id="GO:0070063">
    <property type="term" value="F:RNA polymerase binding"/>
    <property type="evidence" value="ECO:0007669"/>
    <property type="project" value="InterPro"/>
</dbReference>
<dbReference type="PANTHER" id="PTHR30437:SF5">
    <property type="entry name" value="REGULATOR OF NUCLEOSIDE DIPHOSPHATE KINASE"/>
    <property type="match status" value="1"/>
</dbReference>
<dbReference type="InterPro" id="IPR029462">
    <property type="entry name" value="Rnk_N"/>
</dbReference>
<dbReference type="InterPro" id="IPR036953">
    <property type="entry name" value="GreA/GreB_C_sf"/>
</dbReference>
<feature type="domain" description="Regulator of nucleoside diphosphate kinase N-terminal" evidence="2">
    <location>
        <begin position="9"/>
        <end position="44"/>
    </location>
</feature>
<evidence type="ECO:0000313" key="3">
    <source>
        <dbReference type="EMBL" id="OZY84266.1"/>
    </source>
</evidence>
<evidence type="ECO:0000313" key="4">
    <source>
        <dbReference type="Proteomes" id="UP000216101"/>
    </source>
</evidence>
<dbReference type="InterPro" id="IPR023459">
    <property type="entry name" value="Tscrpt_elong_fac_GreA/B_fam"/>
</dbReference>
<gene>
    <name evidence="3" type="ORF">CBP51_13665</name>
</gene>
<dbReference type="GO" id="GO:0032784">
    <property type="term" value="P:regulation of DNA-templated transcription elongation"/>
    <property type="evidence" value="ECO:0007669"/>
    <property type="project" value="InterPro"/>
</dbReference>
<dbReference type="GO" id="GO:0016301">
    <property type="term" value="F:kinase activity"/>
    <property type="evidence" value="ECO:0007669"/>
    <property type="project" value="UniProtKB-KW"/>
</dbReference>
<dbReference type="Pfam" id="PF14760">
    <property type="entry name" value="Rnk_N"/>
    <property type="match status" value="1"/>
</dbReference>
<reference evidence="4" key="1">
    <citation type="submission" date="2017-05" db="EMBL/GenBank/DDBJ databases">
        <authorList>
            <person name="Barney B.M."/>
        </authorList>
    </citation>
    <scope>NUCLEOTIDE SEQUENCE [LARGE SCALE GENOMIC DNA]</scope>
    <source>
        <strain evidence="4">PSBB022</strain>
    </source>
</reference>
<keyword evidence="4" id="KW-1185">Reference proteome</keyword>
<dbReference type="AlphaFoldDB" id="A0A266Q3S1"/>
<feature type="domain" description="Transcription elongation factor GreA/GreB C-terminal" evidence="1">
    <location>
        <begin position="50"/>
        <end position="126"/>
    </location>
</feature>
<dbReference type="Proteomes" id="UP000216101">
    <property type="component" value="Unassembled WGS sequence"/>
</dbReference>
<organism evidence="3 4">
    <name type="scientific">Cellvibrio mixtus</name>
    <dbReference type="NCBI Taxonomy" id="39650"/>
    <lineage>
        <taxon>Bacteria</taxon>
        <taxon>Pseudomonadati</taxon>
        <taxon>Pseudomonadota</taxon>
        <taxon>Gammaproteobacteria</taxon>
        <taxon>Cellvibrionales</taxon>
        <taxon>Cellvibrionaceae</taxon>
        <taxon>Cellvibrio</taxon>
    </lineage>
</organism>
<accession>A0A266Q3S1</accession>
<keyword evidence="3" id="KW-0418">Kinase</keyword>
<dbReference type="NCBIfam" id="NF004396">
    <property type="entry name" value="PRK05753.1"/>
    <property type="match status" value="1"/>
</dbReference>